<evidence type="ECO:0000256" key="1">
    <source>
        <dbReference type="SAM" id="MobiDB-lite"/>
    </source>
</evidence>
<evidence type="ECO:0000313" key="4">
    <source>
        <dbReference type="Proteomes" id="UP001178662"/>
    </source>
</evidence>
<accession>A0AA95JD31</accession>
<proteinExistence type="predicted"/>
<sequence length="457" mass="49950">MLKKYTGLLLAMVMMIAVLAACGGGNNNASNSSSSDTPKSSSASTDSDNSNSDEKVTLKIIHWINEPVNLYYEDFNKRFTEKYPNITVDYQIVPSDATYDQLQQTRISANDTDLLAIKSGFAPIPQDWATGAQDPLWKQWIDTGLIADLTGQDFLANYNAADVANSTTYNGKVYGVNMGKVSFTGLYYNKKIFAENNLKVPTTWSEFTNVVDTLKAAGVNPLGFAGKDIWPFNLAVQGLSASIQKDQGEFIKGLWTGSTKFTDDVQIEILDKAQYLIQNAIDGVMGIDYGTMPGLFASGQVAMMADGTWNAPTLKSLDPTLEFGYFPIPGSSNAAQNGSLAGKYDMSWMILENAKNKDAALKWLAMQSEPEEYAKFVAASGFLPTQSVEVEDPFTNEISPYLSNFKLAWDQLFINRQNAGEHVSGSSIHAEFLAPAGPIKTSQELAETSQKEWDAAK</sequence>
<feature type="signal peptide" evidence="2">
    <location>
        <begin position="1"/>
        <end position="20"/>
    </location>
</feature>
<dbReference type="AlphaFoldDB" id="A0AA95JD31"/>
<feature type="region of interest" description="Disordered" evidence="1">
    <location>
        <begin position="28"/>
        <end position="52"/>
    </location>
</feature>
<feature type="chain" id="PRO_5041702972" evidence="2">
    <location>
        <begin position="21"/>
        <end position="457"/>
    </location>
</feature>
<keyword evidence="2" id="KW-0732">Signal</keyword>
<dbReference type="Gene3D" id="3.40.190.10">
    <property type="entry name" value="Periplasmic binding protein-like II"/>
    <property type="match status" value="2"/>
</dbReference>
<dbReference type="InterPro" id="IPR050490">
    <property type="entry name" value="Bact_solute-bd_prot1"/>
</dbReference>
<dbReference type="Pfam" id="PF01547">
    <property type="entry name" value="SBP_bac_1"/>
    <property type="match status" value="1"/>
</dbReference>
<keyword evidence="4" id="KW-1185">Reference proteome</keyword>
<dbReference type="Proteomes" id="UP001178662">
    <property type="component" value="Chromosome"/>
</dbReference>
<name>A0AA95JD31_9BACL</name>
<dbReference type="EMBL" id="CP119317">
    <property type="protein sequence ID" value="WEK54547.1"/>
    <property type="molecule type" value="Genomic_DNA"/>
</dbReference>
<organism evidence="3 4">
    <name type="scientific">Candidatus Cohnella colombiensis</name>
    <dbReference type="NCBI Taxonomy" id="3121368"/>
    <lineage>
        <taxon>Bacteria</taxon>
        <taxon>Bacillati</taxon>
        <taxon>Bacillota</taxon>
        <taxon>Bacilli</taxon>
        <taxon>Bacillales</taxon>
        <taxon>Paenibacillaceae</taxon>
        <taxon>Cohnella</taxon>
    </lineage>
</organism>
<dbReference type="SUPFAM" id="SSF53850">
    <property type="entry name" value="Periplasmic binding protein-like II"/>
    <property type="match status" value="1"/>
</dbReference>
<reference evidence="3" key="1">
    <citation type="submission" date="2023-03" db="EMBL/GenBank/DDBJ databases">
        <title>Andean soil-derived lignocellulolytic bacterial consortium as a source of novel taxa and putative plastic-active enzymes.</title>
        <authorList>
            <person name="Diaz-Garcia L."/>
            <person name="Chuvochina M."/>
            <person name="Feuerriegel G."/>
            <person name="Bunk B."/>
            <person name="Sproer C."/>
            <person name="Streit W.R."/>
            <person name="Rodriguez L.M."/>
            <person name="Overmann J."/>
            <person name="Jimenez D.J."/>
        </authorList>
    </citation>
    <scope>NUCLEOTIDE SEQUENCE</scope>
    <source>
        <strain evidence="3">MAG 2441</strain>
    </source>
</reference>
<gene>
    <name evidence="3" type="ORF">P0Y55_00240</name>
</gene>
<dbReference type="PANTHER" id="PTHR43649">
    <property type="entry name" value="ARABINOSE-BINDING PROTEIN-RELATED"/>
    <property type="match status" value="1"/>
</dbReference>
<dbReference type="InterPro" id="IPR006059">
    <property type="entry name" value="SBP"/>
</dbReference>
<protein>
    <submittedName>
        <fullName evidence="3">Extracellular solute-binding protein</fullName>
    </submittedName>
</protein>
<evidence type="ECO:0000256" key="2">
    <source>
        <dbReference type="SAM" id="SignalP"/>
    </source>
</evidence>
<dbReference type="PANTHER" id="PTHR43649:SF12">
    <property type="entry name" value="DIACETYLCHITOBIOSE BINDING PROTEIN DASA"/>
    <property type="match status" value="1"/>
</dbReference>
<feature type="compositionally biased region" description="Low complexity" evidence="1">
    <location>
        <begin position="28"/>
        <end position="50"/>
    </location>
</feature>
<evidence type="ECO:0000313" key="3">
    <source>
        <dbReference type="EMBL" id="WEK54547.1"/>
    </source>
</evidence>